<dbReference type="Proteomes" id="UP000215483">
    <property type="component" value="Unassembled WGS sequence"/>
</dbReference>
<name>A0A233SJB8_STRDA</name>
<comment type="caution">
    <text evidence="2">The sequence shown here is derived from an EMBL/GenBank/DDBJ whole genome shotgun (WGS) entry which is preliminary data.</text>
</comment>
<keyword evidence="3" id="KW-1185">Reference proteome</keyword>
<organism evidence="2 3">
    <name type="scientific">Streptomyces diastatochromogenes</name>
    <dbReference type="NCBI Taxonomy" id="42236"/>
    <lineage>
        <taxon>Bacteria</taxon>
        <taxon>Bacillati</taxon>
        <taxon>Actinomycetota</taxon>
        <taxon>Actinomycetes</taxon>
        <taxon>Kitasatosporales</taxon>
        <taxon>Streptomycetaceae</taxon>
        <taxon>Streptomyces</taxon>
    </lineage>
</organism>
<protein>
    <submittedName>
        <fullName evidence="2">Uncharacterized protein</fullName>
    </submittedName>
</protein>
<keyword evidence="1" id="KW-1133">Transmembrane helix</keyword>
<feature type="transmembrane region" description="Helical" evidence="1">
    <location>
        <begin position="21"/>
        <end position="39"/>
    </location>
</feature>
<reference evidence="2 3" key="1">
    <citation type="submission" date="2016-07" db="EMBL/GenBank/DDBJ databases">
        <title>Draft genome of Streptomyces diastatochromogenes.</title>
        <authorList>
            <person name="Podduturi R."/>
            <person name="Lukassen M.B."/>
            <person name="Clausen N."/>
            <person name="Nielsen J.L."/>
            <person name="Jorgensen N.O."/>
        </authorList>
    </citation>
    <scope>NUCLEOTIDE SEQUENCE [LARGE SCALE GENOMIC DNA]</scope>
    <source>
        <strain evidence="2 3">DSM 40608</strain>
    </source>
</reference>
<dbReference type="EMBL" id="MCGQ01000013">
    <property type="protein sequence ID" value="OXY95699.1"/>
    <property type="molecule type" value="Genomic_DNA"/>
</dbReference>
<evidence type="ECO:0000313" key="3">
    <source>
        <dbReference type="Proteomes" id="UP000215483"/>
    </source>
</evidence>
<evidence type="ECO:0000256" key="1">
    <source>
        <dbReference type="SAM" id="Phobius"/>
    </source>
</evidence>
<proteinExistence type="predicted"/>
<keyword evidence="1" id="KW-0812">Transmembrane</keyword>
<gene>
    <name evidence="2" type="ORF">BEK98_16310</name>
</gene>
<dbReference type="AlphaFoldDB" id="A0A233SJB8"/>
<evidence type="ECO:0000313" key="2">
    <source>
        <dbReference type="EMBL" id="OXY95699.1"/>
    </source>
</evidence>
<keyword evidence="1" id="KW-0472">Membrane</keyword>
<accession>A0A233SJB8</accession>
<sequence>MCGSGQTCSTRVGGSTGASDVLVAGALILGHLHWSLLLMTERLRASCRVAAGLLGRREDLGQRRDSLFGVVAFSADGHGASGSGAQAHDGEDTGRIDRSIGVLQLYGTGEVGCGSG</sequence>